<protein>
    <recommendedName>
        <fullName evidence="3">HPt domain-containing protein</fullName>
    </recommendedName>
</protein>
<evidence type="ECO:0000313" key="1">
    <source>
        <dbReference type="EMBL" id="AMM31605.1"/>
    </source>
</evidence>
<evidence type="ECO:0000313" key="2">
    <source>
        <dbReference type="Proteomes" id="UP000070134"/>
    </source>
</evidence>
<dbReference type="EMBL" id="CP014518">
    <property type="protein sequence ID" value="AMM31605.1"/>
    <property type="molecule type" value="Genomic_DNA"/>
</dbReference>
<dbReference type="AlphaFoldDB" id="A0A126ZYX7"/>
<organism evidence="1 2">
    <name type="scientific">Sinomonas atrocyanea</name>
    <dbReference type="NCBI Taxonomy" id="37927"/>
    <lineage>
        <taxon>Bacteria</taxon>
        <taxon>Bacillati</taxon>
        <taxon>Actinomycetota</taxon>
        <taxon>Actinomycetes</taxon>
        <taxon>Micrococcales</taxon>
        <taxon>Micrococcaceae</taxon>
        <taxon>Sinomonas</taxon>
    </lineage>
</organism>
<dbReference type="GO" id="GO:0000160">
    <property type="term" value="P:phosphorelay signal transduction system"/>
    <property type="evidence" value="ECO:0007669"/>
    <property type="project" value="InterPro"/>
</dbReference>
<proteinExistence type="predicted"/>
<reference evidence="1 2" key="1">
    <citation type="submission" date="2016-02" db="EMBL/GenBank/DDBJ databases">
        <title>Complete genome of Sinomonas atrocyanea KCTC 3377.</title>
        <authorList>
            <person name="Kim K.M."/>
        </authorList>
    </citation>
    <scope>NUCLEOTIDE SEQUENCE [LARGE SCALE GENOMIC DNA]</scope>
    <source>
        <strain evidence="1 2">KCTC 3377</strain>
    </source>
</reference>
<evidence type="ECO:0008006" key="3">
    <source>
        <dbReference type="Google" id="ProtNLM"/>
    </source>
</evidence>
<dbReference type="SUPFAM" id="SSF47226">
    <property type="entry name" value="Histidine-containing phosphotransfer domain, HPT domain"/>
    <property type="match status" value="1"/>
</dbReference>
<name>A0A126ZYX7_9MICC</name>
<dbReference type="Proteomes" id="UP000070134">
    <property type="component" value="Chromosome"/>
</dbReference>
<dbReference type="KEGG" id="satk:SA2016_0918"/>
<dbReference type="Gene3D" id="1.20.120.160">
    <property type="entry name" value="HPT domain"/>
    <property type="match status" value="1"/>
</dbReference>
<sequence length="131" mass="13428">MDGQLCSGGAPPGLCVPALVDRAVLAELEADIPGAGRRFAAEFVRLWAHRYARIAGAVAAGSREEALDAVLSLKVSSMMVGAHPLASRAAALEGFLRSGEGNAGPLCAQIAECGTLTVASLRTAWVDDCAH</sequence>
<keyword evidence="2" id="KW-1185">Reference proteome</keyword>
<dbReference type="InterPro" id="IPR036641">
    <property type="entry name" value="HPT_dom_sf"/>
</dbReference>
<accession>A0A126ZYX7</accession>
<gene>
    <name evidence="1" type="ORF">SA2016_0918</name>
</gene>